<keyword evidence="6" id="KW-1185">Reference proteome</keyword>
<dbReference type="Proteomes" id="UP001595533">
    <property type="component" value="Unassembled WGS sequence"/>
</dbReference>
<dbReference type="InterPro" id="IPR000760">
    <property type="entry name" value="Inositol_monophosphatase-like"/>
</dbReference>
<proteinExistence type="inferred from homology"/>
<dbReference type="PANTHER" id="PTHR20854">
    <property type="entry name" value="INOSITOL MONOPHOSPHATASE"/>
    <property type="match status" value="1"/>
</dbReference>
<evidence type="ECO:0000256" key="4">
    <source>
        <dbReference type="ARBA" id="ARBA00022842"/>
    </source>
</evidence>
<reference evidence="6" key="1">
    <citation type="journal article" date="2019" name="Int. J. Syst. Evol. Microbiol.">
        <title>The Global Catalogue of Microorganisms (GCM) 10K type strain sequencing project: providing services to taxonomists for standard genome sequencing and annotation.</title>
        <authorList>
            <consortium name="The Broad Institute Genomics Platform"/>
            <consortium name="The Broad Institute Genome Sequencing Center for Infectious Disease"/>
            <person name="Wu L."/>
            <person name="Ma J."/>
        </authorList>
    </citation>
    <scope>NUCLEOTIDE SEQUENCE [LARGE SCALE GENOMIC DNA]</scope>
    <source>
        <strain evidence="6">KCTC 42953</strain>
    </source>
</reference>
<gene>
    <name evidence="5" type="ORF">ACFODZ_04035</name>
</gene>
<keyword evidence="3" id="KW-0378">Hydrolase</keyword>
<evidence type="ECO:0000256" key="1">
    <source>
        <dbReference type="ARBA" id="ARBA00009759"/>
    </source>
</evidence>
<name>A0ABV7J5Q9_9GAMM</name>
<keyword evidence="4" id="KW-0460">Magnesium</keyword>
<evidence type="ECO:0000313" key="5">
    <source>
        <dbReference type="EMBL" id="MFC3193410.1"/>
    </source>
</evidence>
<accession>A0ABV7J5Q9</accession>
<protein>
    <submittedName>
        <fullName evidence="5">Inositol monophosphatase family protein</fullName>
    </submittedName>
</protein>
<comment type="similarity">
    <text evidence="1">Belongs to the inositol monophosphatase superfamily.</text>
</comment>
<dbReference type="Pfam" id="PF00459">
    <property type="entry name" value="Inositol_P"/>
    <property type="match status" value="1"/>
</dbReference>
<evidence type="ECO:0000313" key="6">
    <source>
        <dbReference type="Proteomes" id="UP001595533"/>
    </source>
</evidence>
<dbReference type="Gene3D" id="3.40.190.80">
    <property type="match status" value="1"/>
</dbReference>
<sequence length="271" mass="29903">MSNKPKPDQETLQRLLKVAKEAAGLAEKVIRRHYQDAGLETEVKGDMTPVTMADKQSEQVIRAHLRDAFPDHGIWGEELGRSDHEDSDYLWLIDPIDGTKSFVRQYPFFSTQIALMYQGELILGVSNAPMFGEMAWAALGQGAFINNEQVRVAKELEAHSSCVSTGNIQSMINGNWEGLGRLLSRFSKIRGYGDFYHYHLLAAGKIDLVIESDVNILDIAALTVIIREAGGIMTDLTGAPITLDTCSILAGTSLTHALGLRVLNERFIEGN</sequence>
<dbReference type="InterPro" id="IPR020583">
    <property type="entry name" value="Inositol_monoP_metal-BS"/>
</dbReference>
<dbReference type="RefSeq" id="WP_077410135.1">
    <property type="nucleotide sequence ID" value="NZ_JBHRTS010000002.1"/>
</dbReference>
<evidence type="ECO:0000256" key="2">
    <source>
        <dbReference type="ARBA" id="ARBA00022723"/>
    </source>
</evidence>
<dbReference type="PANTHER" id="PTHR20854:SF4">
    <property type="entry name" value="INOSITOL-1-MONOPHOSPHATASE-RELATED"/>
    <property type="match status" value="1"/>
</dbReference>
<evidence type="ECO:0000256" key="3">
    <source>
        <dbReference type="ARBA" id="ARBA00022801"/>
    </source>
</evidence>
<dbReference type="PRINTS" id="PR00377">
    <property type="entry name" value="IMPHPHTASES"/>
</dbReference>
<comment type="caution">
    <text evidence="5">The sequence shown here is derived from an EMBL/GenBank/DDBJ whole genome shotgun (WGS) entry which is preliminary data.</text>
</comment>
<dbReference type="PROSITE" id="PS00629">
    <property type="entry name" value="IMP_1"/>
    <property type="match status" value="1"/>
</dbReference>
<dbReference type="Gene3D" id="3.30.540.10">
    <property type="entry name" value="Fructose-1,6-Bisphosphatase, subunit A, domain 1"/>
    <property type="match status" value="1"/>
</dbReference>
<keyword evidence="2" id="KW-0479">Metal-binding</keyword>
<dbReference type="SUPFAM" id="SSF56655">
    <property type="entry name" value="Carbohydrate phosphatase"/>
    <property type="match status" value="1"/>
</dbReference>
<dbReference type="EMBL" id="JBHRTS010000002">
    <property type="protein sequence ID" value="MFC3193410.1"/>
    <property type="molecule type" value="Genomic_DNA"/>
</dbReference>
<organism evidence="5 6">
    <name type="scientific">Marinicella sediminis</name>
    <dbReference type="NCBI Taxonomy" id="1792834"/>
    <lineage>
        <taxon>Bacteria</taxon>
        <taxon>Pseudomonadati</taxon>
        <taxon>Pseudomonadota</taxon>
        <taxon>Gammaproteobacteria</taxon>
        <taxon>Lysobacterales</taxon>
        <taxon>Marinicellaceae</taxon>
        <taxon>Marinicella</taxon>
    </lineage>
</organism>